<evidence type="ECO:0000313" key="1">
    <source>
        <dbReference type="EMBL" id="MPM15754.1"/>
    </source>
</evidence>
<reference evidence="1" key="1">
    <citation type="submission" date="2019-08" db="EMBL/GenBank/DDBJ databases">
        <authorList>
            <person name="Kucharzyk K."/>
            <person name="Murdoch R.W."/>
            <person name="Higgins S."/>
            <person name="Loffler F."/>
        </authorList>
    </citation>
    <scope>NUCLEOTIDE SEQUENCE</scope>
</reference>
<accession>A0A644XNV0</accession>
<proteinExistence type="predicted"/>
<dbReference type="EMBL" id="VSSQ01002493">
    <property type="protein sequence ID" value="MPM15754.1"/>
    <property type="molecule type" value="Genomic_DNA"/>
</dbReference>
<sequence>MFTLKFRKSKSKNYPMVVKLADKFSEHSFNGEQHIIHISIKELFEKWDYFNLMFWRSVDWVGTTFGYDGFDLHGHEDKTRIFYSLQTAHTKWICLSEDYLLQIAPAYFDESLIERIKDGVFNTEDTDRILDYIIAEKSRSDYEREYGDLKFRAPLRNSDFLGRYLLREEKKLLEKKDEDGPR</sequence>
<dbReference type="AlphaFoldDB" id="A0A644XNV0"/>
<protein>
    <submittedName>
        <fullName evidence="1">Uncharacterized protein</fullName>
    </submittedName>
</protein>
<gene>
    <name evidence="1" type="ORF">SDC9_62126</name>
</gene>
<organism evidence="1">
    <name type="scientific">bioreactor metagenome</name>
    <dbReference type="NCBI Taxonomy" id="1076179"/>
    <lineage>
        <taxon>unclassified sequences</taxon>
        <taxon>metagenomes</taxon>
        <taxon>ecological metagenomes</taxon>
    </lineage>
</organism>
<comment type="caution">
    <text evidence="1">The sequence shown here is derived from an EMBL/GenBank/DDBJ whole genome shotgun (WGS) entry which is preliminary data.</text>
</comment>
<name>A0A644XNV0_9ZZZZ</name>